<dbReference type="OrthoDB" id="9802453at2"/>
<dbReference type="GO" id="GO:0006083">
    <property type="term" value="P:acetate metabolic process"/>
    <property type="evidence" value="ECO:0007669"/>
    <property type="project" value="TreeGrafter"/>
</dbReference>
<evidence type="ECO:0000256" key="3">
    <source>
        <dbReference type="ARBA" id="ARBA00022741"/>
    </source>
</evidence>
<comment type="similarity">
    <text evidence="1 6 7">Belongs to the acetokinase family.</text>
</comment>
<evidence type="ECO:0000256" key="2">
    <source>
        <dbReference type="ARBA" id="ARBA00022679"/>
    </source>
</evidence>
<dbReference type="GO" id="GO:0005524">
    <property type="term" value="F:ATP binding"/>
    <property type="evidence" value="ECO:0007669"/>
    <property type="project" value="UniProtKB-KW"/>
</dbReference>
<dbReference type="UniPathway" id="UPA00340">
    <property type="reaction ID" value="UER00458"/>
</dbReference>
<evidence type="ECO:0000256" key="1">
    <source>
        <dbReference type="ARBA" id="ARBA00008748"/>
    </source>
</evidence>
<comment type="cofactor">
    <cofactor evidence="6">
        <name>Mg(2+)</name>
        <dbReference type="ChEBI" id="CHEBI:18420"/>
    </cofactor>
    <cofactor evidence="6">
        <name>Mn(2+)</name>
        <dbReference type="ChEBI" id="CHEBI:29035"/>
    </cofactor>
    <text evidence="6">Mg(2+). Can also accept Mn(2+).</text>
</comment>
<keyword evidence="6" id="KW-0479">Metal-binding</keyword>
<dbReference type="SUPFAM" id="SSF53067">
    <property type="entry name" value="Actin-like ATPase domain"/>
    <property type="match status" value="2"/>
</dbReference>
<feature type="binding site" evidence="6">
    <location>
        <begin position="329"/>
        <end position="333"/>
    </location>
    <ligand>
        <name>ATP</name>
        <dbReference type="ChEBI" id="CHEBI:30616"/>
    </ligand>
</feature>
<dbReference type="NCBIfam" id="TIGR00016">
    <property type="entry name" value="ackA"/>
    <property type="match status" value="1"/>
</dbReference>
<comment type="subunit">
    <text evidence="6">Homodimer.</text>
</comment>
<dbReference type="InterPro" id="IPR043129">
    <property type="entry name" value="ATPase_NBD"/>
</dbReference>
<accession>A0A2M9BFH7</accession>
<feature type="binding site" evidence="6">
    <location>
        <position position="90"/>
    </location>
    <ligand>
        <name>substrate</name>
    </ligand>
</feature>
<dbReference type="GO" id="GO:0000287">
    <property type="term" value="F:magnesium ion binding"/>
    <property type="evidence" value="ECO:0007669"/>
    <property type="project" value="UniProtKB-UniRule"/>
</dbReference>
<dbReference type="GO" id="GO:0005737">
    <property type="term" value="C:cytoplasm"/>
    <property type="evidence" value="ECO:0007669"/>
    <property type="project" value="UniProtKB-SubCell"/>
</dbReference>
<feature type="site" description="Transition state stabilizer" evidence="6">
    <location>
        <position position="179"/>
    </location>
</feature>
<evidence type="ECO:0000256" key="7">
    <source>
        <dbReference type="RuleBase" id="RU003835"/>
    </source>
</evidence>
<dbReference type="Pfam" id="PF00871">
    <property type="entry name" value="Acetate_kinase"/>
    <property type="match status" value="1"/>
</dbReference>
<evidence type="ECO:0000313" key="8">
    <source>
        <dbReference type="EMBL" id="PJJ56692.1"/>
    </source>
</evidence>
<dbReference type="InterPro" id="IPR023865">
    <property type="entry name" value="Aliphatic_acid_kinase_CS"/>
</dbReference>
<dbReference type="InterPro" id="IPR000890">
    <property type="entry name" value="Aliphatic_acid_kin_short-chain"/>
</dbReference>
<keyword evidence="5 6" id="KW-0067">ATP-binding</keyword>
<keyword evidence="4 6" id="KW-0418">Kinase</keyword>
<keyword evidence="9" id="KW-1185">Reference proteome</keyword>
<dbReference type="HAMAP" id="MF_00020">
    <property type="entry name" value="Acetate_kinase"/>
    <property type="match status" value="1"/>
</dbReference>
<comment type="caution">
    <text evidence="8">The sequence shown here is derived from an EMBL/GenBank/DDBJ whole genome shotgun (WGS) entry which is preliminary data.</text>
</comment>
<feature type="binding site" evidence="6">
    <location>
        <begin position="207"/>
        <end position="211"/>
    </location>
    <ligand>
        <name>ATP</name>
        <dbReference type="ChEBI" id="CHEBI:30616"/>
    </ligand>
</feature>
<dbReference type="AlphaFoldDB" id="A0A2M9BFH7"/>
<dbReference type="Proteomes" id="UP000230842">
    <property type="component" value="Unassembled WGS sequence"/>
</dbReference>
<keyword evidence="3 6" id="KW-0547">Nucleotide-binding</keyword>
<sequence>MPEETVLVVNAGSSSLKYELRDARTRRRLAKGLVDRIGRGGTHHLHRGEDDAVTDTTLGDADHGDAVAAMLTALDASPPGLDQVLGVGHRVVHGGTEFTEPTLVDDDVLARLDDLGSLAPLHNPVATRCIRLVRDRTGALPQVAVFDTAFHATLPDVAYSFALPDDVTRRWGLRRYGFHGTSVEYVTGAAARLLGVDVDSVNLIVCHLGNGASVTAVRAGHSVDTSMGFTPLSGLVMGTRSGDVDASVVLRLEQEAGMTPDEVAELLERRSGLLGLTGDPDMLANRERADAGDPDAQRAVALVAYRICHYVGAYLPVVPGLHGLVFTGGIGEHDSALRAEVCRILAHLGMPVDPALNAASAPERGMRVGAGPIDVLVVPTDEEAEIAEHTVALIRTGARAQHQPQTTLQNHQEQP</sequence>
<comment type="caution">
    <text evidence="6">Lacks conserved residue(s) required for the propagation of feature annotation.</text>
</comment>
<comment type="catalytic activity">
    <reaction evidence="6">
        <text>acetate + ATP = acetyl phosphate + ADP</text>
        <dbReference type="Rhea" id="RHEA:11352"/>
        <dbReference type="ChEBI" id="CHEBI:22191"/>
        <dbReference type="ChEBI" id="CHEBI:30089"/>
        <dbReference type="ChEBI" id="CHEBI:30616"/>
        <dbReference type="ChEBI" id="CHEBI:456216"/>
        <dbReference type="EC" id="2.7.2.1"/>
    </reaction>
</comment>
<proteinExistence type="inferred from homology"/>
<evidence type="ECO:0000256" key="5">
    <source>
        <dbReference type="ARBA" id="ARBA00022840"/>
    </source>
</evidence>
<feature type="active site" description="Proton donor/acceptor" evidence="6">
    <location>
        <position position="147"/>
    </location>
</feature>
<comment type="pathway">
    <text evidence="6">Metabolic intermediate biosynthesis; acetyl-CoA biosynthesis; acetyl-CoA from acetate: step 1/2.</text>
</comment>
<dbReference type="PANTHER" id="PTHR21060:SF15">
    <property type="entry name" value="ACETATE KINASE-RELATED"/>
    <property type="match status" value="1"/>
</dbReference>
<evidence type="ECO:0000313" key="9">
    <source>
        <dbReference type="Proteomes" id="UP000230842"/>
    </source>
</evidence>
<keyword evidence="6" id="KW-0963">Cytoplasm</keyword>
<keyword evidence="2 6" id="KW-0808">Transferase</keyword>
<feature type="binding site" evidence="6">
    <location>
        <position position="382"/>
    </location>
    <ligand>
        <name>Mg(2+)</name>
        <dbReference type="ChEBI" id="CHEBI:18420"/>
    </ligand>
</feature>
<keyword evidence="6" id="KW-0460">Magnesium</keyword>
<comment type="function">
    <text evidence="6">Catalyzes the formation of acetyl phosphate from acetate and ATP. Can also catalyze the reverse reaction.</text>
</comment>
<feature type="binding site" evidence="6">
    <location>
        <position position="10"/>
    </location>
    <ligand>
        <name>Mg(2+)</name>
        <dbReference type="ChEBI" id="CHEBI:18420"/>
    </ligand>
</feature>
<dbReference type="PANTHER" id="PTHR21060">
    <property type="entry name" value="ACETATE KINASE"/>
    <property type="match status" value="1"/>
</dbReference>
<dbReference type="PIRSF" id="PIRSF000722">
    <property type="entry name" value="Acetate_prop_kin"/>
    <property type="match status" value="1"/>
</dbReference>
<evidence type="ECO:0000256" key="6">
    <source>
        <dbReference type="HAMAP-Rule" id="MF_00020"/>
    </source>
</evidence>
<gene>
    <name evidence="6" type="primary">ackA</name>
    <name evidence="8" type="ORF">CLV56_0903</name>
</gene>
<dbReference type="GO" id="GO:0008776">
    <property type="term" value="F:acetate kinase activity"/>
    <property type="evidence" value="ECO:0007669"/>
    <property type="project" value="UniProtKB-UniRule"/>
</dbReference>
<protein>
    <recommendedName>
        <fullName evidence="6">Acetate kinase</fullName>
        <ecNumber evidence="6">2.7.2.1</ecNumber>
    </recommendedName>
    <alternativeName>
        <fullName evidence="6">Acetokinase</fullName>
    </alternativeName>
</protein>
<dbReference type="EMBL" id="PGEZ01000001">
    <property type="protein sequence ID" value="PJJ56692.1"/>
    <property type="molecule type" value="Genomic_DNA"/>
</dbReference>
<feature type="site" description="Transition state stabilizer" evidence="6">
    <location>
        <position position="240"/>
    </location>
</feature>
<dbReference type="InterPro" id="IPR004372">
    <property type="entry name" value="Ac/propionate_kinase"/>
</dbReference>
<organism evidence="8 9">
    <name type="scientific">Mumia flava</name>
    <dbReference type="NCBI Taxonomy" id="1348852"/>
    <lineage>
        <taxon>Bacteria</taxon>
        <taxon>Bacillati</taxon>
        <taxon>Actinomycetota</taxon>
        <taxon>Actinomycetes</taxon>
        <taxon>Propionibacteriales</taxon>
        <taxon>Nocardioidaceae</taxon>
        <taxon>Mumia</taxon>
    </lineage>
</organism>
<dbReference type="GO" id="GO:0006085">
    <property type="term" value="P:acetyl-CoA biosynthetic process"/>
    <property type="evidence" value="ECO:0007669"/>
    <property type="project" value="UniProtKB-UniRule"/>
</dbReference>
<dbReference type="RefSeq" id="WP_100414441.1">
    <property type="nucleotide sequence ID" value="NZ_PGEZ01000001.1"/>
</dbReference>
<reference evidence="8 9" key="1">
    <citation type="submission" date="2017-11" db="EMBL/GenBank/DDBJ databases">
        <title>Genomic Encyclopedia of Archaeal and Bacterial Type Strains, Phase II (KMG-II): From Individual Species to Whole Genera.</title>
        <authorList>
            <person name="Goeker M."/>
        </authorList>
    </citation>
    <scope>NUCLEOTIDE SEQUENCE [LARGE SCALE GENOMIC DNA]</scope>
    <source>
        <strain evidence="8 9">DSM 27763</strain>
    </source>
</reference>
<dbReference type="EC" id="2.7.2.1" evidence="6"/>
<feature type="binding site" evidence="6">
    <location>
        <position position="17"/>
    </location>
    <ligand>
        <name>ATP</name>
        <dbReference type="ChEBI" id="CHEBI:30616"/>
    </ligand>
</feature>
<dbReference type="Gene3D" id="3.30.420.40">
    <property type="match status" value="2"/>
</dbReference>
<comment type="subcellular location">
    <subcellularLocation>
        <location evidence="6">Cytoplasm</location>
    </subcellularLocation>
</comment>
<evidence type="ECO:0000256" key="4">
    <source>
        <dbReference type="ARBA" id="ARBA00022777"/>
    </source>
</evidence>
<name>A0A2M9BFH7_9ACTN</name>
<dbReference type="PROSITE" id="PS01075">
    <property type="entry name" value="ACETATE_KINASE_1"/>
    <property type="match status" value="1"/>
</dbReference>
<dbReference type="PROSITE" id="PS01076">
    <property type="entry name" value="ACETATE_KINASE_2"/>
    <property type="match status" value="1"/>
</dbReference>
<dbReference type="PRINTS" id="PR00471">
    <property type="entry name" value="ACETATEKNASE"/>
</dbReference>